<name>R7T671_CAPTE</name>
<dbReference type="EMBL" id="AMQN01003349">
    <property type="status" value="NOT_ANNOTATED_CDS"/>
    <property type="molecule type" value="Genomic_DNA"/>
</dbReference>
<accession>R7T671</accession>
<evidence type="ECO:0000313" key="2">
    <source>
        <dbReference type="EnsemblMetazoa" id="CapteP188746"/>
    </source>
</evidence>
<dbReference type="AlphaFoldDB" id="R7T671"/>
<evidence type="ECO:0000313" key="1">
    <source>
        <dbReference type="EMBL" id="ELT89029.1"/>
    </source>
</evidence>
<reference evidence="3" key="1">
    <citation type="submission" date="2012-12" db="EMBL/GenBank/DDBJ databases">
        <authorList>
            <person name="Hellsten U."/>
            <person name="Grimwood J."/>
            <person name="Chapman J.A."/>
            <person name="Shapiro H."/>
            <person name="Aerts A."/>
            <person name="Otillar R.P."/>
            <person name="Terry A.Y."/>
            <person name="Boore J.L."/>
            <person name="Simakov O."/>
            <person name="Marletaz F."/>
            <person name="Cho S.-J."/>
            <person name="Edsinger-Gonzales E."/>
            <person name="Havlak P."/>
            <person name="Kuo D.-H."/>
            <person name="Larsson T."/>
            <person name="Lv J."/>
            <person name="Arendt D."/>
            <person name="Savage R."/>
            <person name="Osoegawa K."/>
            <person name="de Jong P."/>
            <person name="Lindberg D.R."/>
            <person name="Seaver E.C."/>
            <person name="Weisblat D.A."/>
            <person name="Putnam N.H."/>
            <person name="Grigoriev I.V."/>
            <person name="Rokhsar D.S."/>
        </authorList>
    </citation>
    <scope>NUCLEOTIDE SEQUENCE</scope>
    <source>
        <strain evidence="3">I ESC-2004</strain>
    </source>
</reference>
<dbReference type="EnsemblMetazoa" id="CapteT188746">
    <property type="protein sequence ID" value="CapteP188746"/>
    <property type="gene ID" value="CapteG188746"/>
</dbReference>
<proteinExistence type="predicted"/>
<keyword evidence="3" id="KW-1185">Reference proteome</keyword>
<dbReference type="EMBL" id="KB311578">
    <property type="protein sequence ID" value="ELT89029.1"/>
    <property type="molecule type" value="Genomic_DNA"/>
</dbReference>
<dbReference type="Proteomes" id="UP000014760">
    <property type="component" value="Unassembled WGS sequence"/>
</dbReference>
<dbReference type="HOGENOM" id="CLU_1462682_0_0_1"/>
<protein>
    <submittedName>
        <fullName evidence="1 2">Uncharacterized protein</fullName>
    </submittedName>
</protein>
<organism evidence="1">
    <name type="scientific">Capitella teleta</name>
    <name type="common">Polychaete worm</name>
    <dbReference type="NCBI Taxonomy" id="283909"/>
    <lineage>
        <taxon>Eukaryota</taxon>
        <taxon>Metazoa</taxon>
        <taxon>Spiralia</taxon>
        <taxon>Lophotrochozoa</taxon>
        <taxon>Annelida</taxon>
        <taxon>Polychaeta</taxon>
        <taxon>Sedentaria</taxon>
        <taxon>Scolecida</taxon>
        <taxon>Capitellidae</taxon>
        <taxon>Capitella</taxon>
    </lineage>
</organism>
<reference evidence="1 3" key="2">
    <citation type="journal article" date="2013" name="Nature">
        <title>Insights into bilaterian evolution from three spiralian genomes.</title>
        <authorList>
            <person name="Simakov O."/>
            <person name="Marletaz F."/>
            <person name="Cho S.J."/>
            <person name="Edsinger-Gonzales E."/>
            <person name="Havlak P."/>
            <person name="Hellsten U."/>
            <person name="Kuo D.H."/>
            <person name="Larsson T."/>
            <person name="Lv J."/>
            <person name="Arendt D."/>
            <person name="Savage R."/>
            <person name="Osoegawa K."/>
            <person name="de Jong P."/>
            <person name="Grimwood J."/>
            <person name="Chapman J.A."/>
            <person name="Shapiro H."/>
            <person name="Aerts A."/>
            <person name="Otillar R.P."/>
            <person name="Terry A.Y."/>
            <person name="Boore J.L."/>
            <person name="Grigoriev I.V."/>
            <person name="Lindberg D.R."/>
            <person name="Seaver E.C."/>
            <person name="Weisblat D.A."/>
            <person name="Putnam N.H."/>
            <person name="Rokhsar D.S."/>
        </authorList>
    </citation>
    <scope>NUCLEOTIDE SEQUENCE</scope>
    <source>
        <strain evidence="1 3">I ESC-2004</strain>
    </source>
</reference>
<gene>
    <name evidence="1" type="ORF">CAPTEDRAFT_188746</name>
</gene>
<sequence>MSSKTGKQDQNEHVDSESVCGLPECSGNKIKALYNRMFNSKSCPQCHKTITKTESFRKCCLCQRKVHLLCAPSRTGFHLRHNAKDEEELEKVHPGERVIFHLGGDDAEEEVFRPPHDSPNACCAEFDAELASLYSLVSEEAVPFERNYYDPSNERQFVSEEEVEIRAGSKHGYFRPPCDSPKDEA</sequence>
<reference evidence="2" key="3">
    <citation type="submission" date="2015-06" db="UniProtKB">
        <authorList>
            <consortium name="EnsemblMetazoa"/>
        </authorList>
    </citation>
    <scope>IDENTIFICATION</scope>
</reference>
<evidence type="ECO:0000313" key="3">
    <source>
        <dbReference type="Proteomes" id="UP000014760"/>
    </source>
</evidence>